<gene>
    <name evidence="4" type="ORF">F3Y22_tig00005459pilonHSYRG00335</name>
</gene>
<dbReference type="AlphaFoldDB" id="A0A6A3CEH5"/>
<feature type="domain" description="NAB" evidence="3">
    <location>
        <begin position="155"/>
        <end position="242"/>
    </location>
</feature>
<evidence type="ECO:0000313" key="4">
    <source>
        <dbReference type="EMBL" id="KAE8727603.1"/>
    </source>
</evidence>
<name>A0A6A3CEH5_HIBSY</name>
<dbReference type="CDD" id="cd09272">
    <property type="entry name" value="RNase_HI_RT_Ty1"/>
    <property type="match status" value="1"/>
</dbReference>
<evidence type="ECO:0000259" key="3">
    <source>
        <dbReference type="PROSITE" id="PS51774"/>
    </source>
</evidence>
<feature type="compositionally biased region" description="Basic and acidic residues" evidence="2">
    <location>
        <begin position="280"/>
        <end position="301"/>
    </location>
</feature>
<evidence type="ECO:0000256" key="2">
    <source>
        <dbReference type="SAM" id="MobiDB-lite"/>
    </source>
</evidence>
<dbReference type="Proteomes" id="UP000436088">
    <property type="component" value="Unassembled WGS sequence"/>
</dbReference>
<proteinExistence type="predicted"/>
<accession>A0A6A3CEH5</accession>
<evidence type="ECO:0000313" key="5">
    <source>
        <dbReference type="Proteomes" id="UP000436088"/>
    </source>
</evidence>
<dbReference type="PANTHER" id="PTHR11439:SF467">
    <property type="entry name" value="INTEGRASE CATALYTIC DOMAIN-CONTAINING PROTEIN"/>
    <property type="match status" value="1"/>
</dbReference>
<dbReference type="GO" id="GO:0003779">
    <property type="term" value="F:actin binding"/>
    <property type="evidence" value="ECO:0007669"/>
    <property type="project" value="InterPro"/>
</dbReference>
<evidence type="ECO:0000256" key="1">
    <source>
        <dbReference type="ARBA" id="ARBA00023054"/>
    </source>
</evidence>
<reference evidence="4" key="1">
    <citation type="submission" date="2019-09" db="EMBL/GenBank/DDBJ databases">
        <title>Draft genome information of white flower Hibiscus syriacus.</title>
        <authorList>
            <person name="Kim Y.-M."/>
        </authorList>
    </citation>
    <scope>NUCLEOTIDE SEQUENCE [LARGE SCALE GENOMIC DNA]</scope>
    <source>
        <strain evidence="4">YM2019G1</strain>
    </source>
</reference>
<feature type="region of interest" description="Disordered" evidence="2">
    <location>
        <begin position="268"/>
        <end position="318"/>
    </location>
</feature>
<keyword evidence="1" id="KW-0175">Coiled coil</keyword>
<dbReference type="EMBL" id="VEPZ02000307">
    <property type="protein sequence ID" value="KAE8727603.1"/>
    <property type="molecule type" value="Genomic_DNA"/>
</dbReference>
<feature type="region of interest" description="Disordered" evidence="2">
    <location>
        <begin position="326"/>
        <end position="345"/>
    </location>
</feature>
<protein>
    <recommendedName>
        <fullName evidence="3">NAB domain-containing protein</fullName>
    </recommendedName>
</protein>
<organism evidence="4 5">
    <name type="scientific">Hibiscus syriacus</name>
    <name type="common">Rose of Sharon</name>
    <dbReference type="NCBI Taxonomy" id="106335"/>
    <lineage>
        <taxon>Eukaryota</taxon>
        <taxon>Viridiplantae</taxon>
        <taxon>Streptophyta</taxon>
        <taxon>Embryophyta</taxon>
        <taxon>Tracheophyta</taxon>
        <taxon>Spermatophyta</taxon>
        <taxon>Magnoliopsida</taxon>
        <taxon>eudicotyledons</taxon>
        <taxon>Gunneridae</taxon>
        <taxon>Pentapetalae</taxon>
        <taxon>rosids</taxon>
        <taxon>malvids</taxon>
        <taxon>Malvales</taxon>
        <taxon>Malvaceae</taxon>
        <taxon>Malvoideae</taxon>
        <taxon>Hibiscus</taxon>
    </lineage>
</organism>
<dbReference type="InterPro" id="IPR011684">
    <property type="entry name" value="NAB"/>
</dbReference>
<dbReference type="Pfam" id="PF07765">
    <property type="entry name" value="KIP1"/>
    <property type="match status" value="1"/>
</dbReference>
<comment type="caution">
    <text evidence="4">The sequence shown here is derived from an EMBL/GenBank/DDBJ whole genome shotgun (WGS) entry which is preliminary data.</text>
</comment>
<dbReference type="PANTHER" id="PTHR11439">
    <property type="entry name" value="GAG-POL-RELATED RETROTRANSPOSON"/>
    <property type="match status" value="1"/>
</dbReference>
<keyword evidence="5" id="KW-1185">Reference proteome</keyword>
<sequence length="345" mass="38871">MVAQFMHAPCDTHFVAVKRILSYLAGTLNYRLVFSPADSELSALAFANADWGGSIDDRGSVSGHGVFVGSNLVSWSSKKQKAISCSTMEAEYRSIADAAADVVWVEALLADLGVPRHRQPVEDRQLQVNYVPATHQLADGLTKSLSKGAFEVFRDISAMCKNMEASQWWWFRTRHGGSNRSLSELDNKTKAMLKLMEGDGDSSAQRAEMYCKNRPELINVVEYLYRSHRSLAELYDRVKSGHRCRLVTTLGSPFPSIKYISDKTYDSCSNTLDSEVDDPEHEHDRDMLRKQDVENEDRTLLDEEVTGDVPREAGVDEARKLREEVERLKEENENLKAESLKKDEG</sequence>
<dbReference type="PROSITE" id="PS51774">
    <property type="entry name" value="NAB"/>
    <property type="match status" value="1"/>
</dbReference>
<feature type="compositionally biased region" description="Basic and acidic residues" evidence="2">
    <location>
        <begin position="309"/>
        <end position="318"/>
    </location>
</feature>